<evidence type="ECO:0000256" key="6">
    <source>
        <dbReference type="ARBA" id="ARBA00022840"/>
    </source>
</evidence>
<accession>A0ABC8SC31</accession>
<dbReference type="Gene3D" id="3.80.10.10">
    <property type="entry name" value="Ribonuclease Inhibitor"/>
    <property type="match status" value="3"/>
</dbReference>
<keyword evidence="4" id="KW-0547">Nucleotide-binding</keyword>
<dbReference type="InterPro" id="IPR038005">
    <property type="entry name" value="RX-like_CC"/>
</dbReference>
<dbReference type="Pfam" id="PF00931">
    <property type="entry name" value="NB-ARC"/>
    <property type="match status" value="1"/>
</dbReference>
<dbReference type="GO" id="GO:0005524">
    <property type="term" value="F:ATP binding"/>
    <property type="evidence" value="ECO:0007669"/>
    <property type="project" value="UniProtKB-KW"/>
</dbReference>
<feature type="domain" description="NB-ARC" evidence="7">
    <location>
        <begin position="178"/>
        <end position="341"/>
    </location>
</feature>
<dbReference type="SUPFAM" id="SSF52058">
    <property type="entry name" value="L domain-like"/>
    <property type="match status" value="1"/>
</dbReference>
<name>A0ABC8SC31_9AQUA</name>
<feature type="domain" description="R13L1/DRL21-like LRR repeat region" evidence="10">
    <location>
        <begin position="682"/>
        <end position="814"/>
    </location>
</feature>
<evidence type="ECO:0000256" key="4">
    <source>
        <dbReference type="ARBA" id="ARBA00022741"/>
    </source>
</evidence>
<dbReference type="Gene3D" id="1.10.8.430">
    <property type="entry name" value="Helical domain of apoptotic protease-activating factors"/>
    <property type="match status" value="1"/>
</dbReference>
<evidence type="ECO:0008006" key="13">
    <source>
        <dbReference type="Google" id="ProtNLM"/>
    </source>
</evidence>
<evidence type="ECO:0000256" key="3">
    <source>
        <dbReference type="ARBA" id="ARBA00022737"/>
    </source>
</evidence>
<dbReference type="InterPro" id="IPR041118">
    <property type="entry name" value="Rx_N"/>
</dbReference>
<dbReference type="CDD" id="cd14798">
    <property type="entry name" value="RX-CC_like"/>
    <property type="match status" value="1"/>
</dbReference>
<dbReference type="Pfam" id="PF25019">
    <property type="entry name" value="LRR_R13L1-DRL21"/>
    <property type="match status" value="1"/>
</dbReference>
<dbReference type="EMBL" id="CAUOFW020002380">
    <property type="protein sequence ID" value="CAK9153375.1"/>
    <property type="molecule type" value="Genomic_DNA"/>
</dbReference>
<evidence type="ECO:0000256" key="2">
    <source>
        <dbReference type="ARBA" id="ARBA00022614"/>
    </source>
</evidence>
<evidence type="ECO:0000259" key="9">
    <source>
        <dbReference type="Pfam" id="PF23559"/>
    </source>
</evidence>
<dbReference type="Proteomes" id="UP001642360">
    <property type="component" value="Unassembled WGS sequence"/>
</dbReference>
<feature type="domain" description="Disease resistance protein winged helix" evidence="9">
    <location>
        <begin position="427"/>
        <end position="497"/>
    </location>
</feature>
<dbReference type="InterPro" id="IPR002182">
    <property type="entry name" value="NB-ARC"/>
</dbReference>
<dbReference type="InterPro" id="IPR036388">
    <property type="entry name" value="WH-like_DNA-bd_sf"/>
</dbReference>
<dbReference type="SUPFAM" id="SSF52540">
    <property type="entry name" value="P-loop containing nucleoside triphosphate hydrolases"/>
    <property type="match status" value="1"/>
</dbReference>
<dbReference type="PRINTS" id="PR00364">
    <property type="entry name" value="DISEASERSIST"/>
</dbReference>
<gene>
    <name evidence="11" type="ORF">ILEXP_LOCUS21613</name>
</gene>
<protein>
    <recommendedName>
        <fullName evidence="13">Disease resistance protein RGA3</fullName>
    </recommendedName>
</protein>
<dbReference type="Gene3D" id="1.20.5.4130">
    <property type="match status" value="1"/>
</dbReference>
<dbReference type="PANTHER" id="PTHR36766">
    <property type="entry name" value="PLANT BROAD-SPECTRUM MILDEW RESISTANCE PROTEIN RPW8"/>
    <property type="match status" value="1"/>
</dbReference>
<evidence type="ECO:0000256" key="1">
    <source>
        <dbReference type="ARBA" id="ARBA00008894"/>
    </source>
</evidence>
<keyword evidence="12" id="KW-1185">Reference proteome</keyword>
<evidence type="ECO:0000259" key="10">
    <source>
        <dbReference type="Pfam" id="PF25019"/>
    </source>
</evidence>
<evidence type="ECO:0000313" key="11">
    <source>
        <dbReference type="EMBL" id="CAK9153375.1"/>
    </source>
</evidence>
<dbReference type="Gene3D" id="3.40.50.300">
    <property type="entry name" value="P-loop containing nucleotide triphosphate hydrolases"/>
    <property type="match status" value="1"/>
</dbReference>
<dbReference type="FunFam" id="1.10.10.10:FF:000322">
    <property type="entry name" value="Probable disease resistance protein At1g63360"/>
    <property type="match status" value="1"/>
</dbReference>
<evidence type="ECO:0000259" key="8">
    <source>
        <dbReference type="Pfam" id="PF18052"/>
    </source>
</evidence>
<dbReference type="GO" id="GO:0051607">
    <property type="term" value="P:defense response to virus"/>
    <property type="evidence" value="ECO:0007669"/>
    <property type="project" value="UniProtKB-ARBA"/>
</dbReference>
<dbReference type="Pfam" id="PF23559">
    <property type="entry name" value="WHD_DRP"/>
    <property type="match status" value="1"/>
</dbReference>
<dbReference type="InterPro" id="IPR032675">
    <property type="entry name" value="LRR_dom_sf"/>
</dbReference>
<dbReference type="InterPro" id="IPR056789">
    <property type="entry name" value="LRR_R13L1-DRL21"/>
</dbReference>
<dbReference type="InterPro" id="IPR042197">
    <property type="entry name" value="Apaf_helical"/>
</dbReference>
<keyword evidence="6" id="KW-0067">ATP-binding</keyword>
<dbReference type="InterPro" id="IPR027417">
    <property type="entry name" value="P-loop_NTPase"/>
</dbReference>
<dbReference type="Gene3D" id="1.10.10.10">
    <property type="entry name" value="Winged helix-like DNA-binding domain superfamily/Winged helix DNA-binding domain"/>
    <property type="match status" value="1"/>
</dbReference>
<comment type="caution">
    <text evidence="11">The sequence shown here is derived from an EMBL/GenBank/DDBJ whole genome shotgun (WGS) entry which is preliminary data.</text>
</comment>
<feature type="domain" description="Disease resistance N-terminal" evidence="8">
    <location>
        <begin position="10"/>
        <end position="95"/>
    </location>
</feature>
<evidence type="ECO:0000313" key="12">
    <source>
        <dbReference type="Proteomes" id="UP001642360"/>
    </source>
</evidence>
<dbReference type="Pfam" id="PF18052">
    <property type="entry name" value="Rx_N"/>
    <property type="match status" value="1"/>
</dbReference>
<dbReference type="SUPFAM" id="SSF52047">
    <property type="entry name" value="RNI-like"/>
    <property type="match status" value="1"/>
</dbReference>
<evidence type="ECO:0000256" key="5">
    <source>
        <dbReference type="ARBA" id="ARBA00022821"/>
    </source>
</evidence>
<dbReference type="AlphaFoldDB" id="A0ABC8SC31"/>
<dbReference type="InterPro" id="IPR058922">
    <property type="entry name" value="WHD_DRP"/>
</dbReference>
<dbReference type="FunFam" id="3.40.50.300:FF:001091">
    <property type="entry name" value="Probable disease resistance protein At1g61300"/>
    <property type="match status" value="1"/>
</dbReference>
<sequence length="1114" mass="127443">MADALVSGLVSTILGNLNSYLQQEFGAAWGLKDEIQKLKSTFTAIQAVLQDAEAKQTKNATLQDWLSKLKDAAYDADNLLDEFATEVLKRRVDRRRGGINQVSAFFTARNPFVFRLRMAHKVKDIGDRLDAIAGESLKFQLKEGVIDSQIYNMEERKTGSLVIESEIYGRNEEKELIIDVLLSSLSYQDDLSVYAIWGMGGLGKTTVSQLVYNDPRVQAHFEMRIWVCVSDDFSIQRLTKAIIELIEGVGCNISELDLLQRHLQERLRGRRFLLVLDDVWNEENDKWDRLKDVLRCGSKGSMLIVTTRIEKVARMMATLPIYHLGYLSDDDSWTLFKQRAFGSGREENLELETIGKAIVKKCGRVPLAVKALGSLMWFKSNISEWLFVKESDIWDLSDSENAILPILRLSYDNLHPYLRQCFAYCSIFPKDYEMEVDMLIELWMANSFIPSKGQTNLLLIARECFNDLVCRSFFQDVKENHNGDLTCKMHDLMHDLAQSIMIQECCTMEHGKVLKIPEKIRHLSFYKSSPESKDMRAKQSLRSFILLLMPDLYWLDNWKDNLATYISKQKYLRVLAVRGIHIEKLISSIGNLKHLRYLDVSHSDIISLPESTTCLQNLQTLKLRGCRSLRELPKGMKQMRNLICLDIRNCYSLTCMPVGLGQLTCLQTLSMFIVGPHHSRQISELKELNLGGELTIKQLNYVKNPEDARSSNLKRKHNLCDLRLYWDLRLFWDRDMKRQNFPNNVEEILDGLQPHSNLKKLTIYAYQGLKFPNWMLDLDLQNLVQISLIRCERCEHLPLLGKLPFLEVLSIVRMNAVKHFNNECHGDGKKSFPALEKLIFKEMPSLEEWTTTDGGESLGCLRELEITGCPKLADLPNLPALKRLVIERSNTRLFRSVMDLTSLSWLGLSDYDELEALPDGLLQNHKVLKSLDINKLCRIKILPRQMDNLSALKLLVIRCCRSLECLPEGLKHLISLEILHIVGCESLTSLPALGLQGLSSLRSLNIFYCKKLSYLSEGVKHLTALQGLSITQCPELTSLPEGIQHLNALQNLTLRDCNGLVSLPNGLGSLQLLQISGCPHLEWRCEEKKGEDWPKIAHVPKIWINDRQIQSLDC</sequence>
<proteinExistence type="inferred from homology"/>
<evidence type="ECO:0000259" key="7">
    <source>
        <dbReference type="Pfam" id="PF00931"/>
    </source>
</evidence>
<keyword evidence="5" id="KW-0611">Plant defense</keyword>
<organism evidence="11 12">
    <name type="scientific">Ilex paraguariensis</name>
    <name type="common">yerba mate</name>
    <dbReference type="NCBI Taxonomy" id="185542"/>
    <lineage>
        <taxon>Eukaryota</taxon>
        <taxon>Viridiplantae</taxon>
        <taxon>Streptophyta</taxon>
        <taxon>Embryophyta</taxon>
        <taxon>Tracheophyta</taxon>
        <taxon>Spermatophyta</taxon>
        <taxon>Magnoliopsida</taxon>
        <taxon>eudicotyledons</taxon>
        <taxon>Gunneridae</taxon>
        <taxon>Pentapetalae</taxon>
        <taxon>asterids</taxon>
        <taxon>campanulids</taxon>
        <taxon>Aquifoliales</taxon>
        <taxon>Aquifoliaceae</taxon>
        <taxon>Ilex</taxon>
    </lineage>
</organism>
<dbReference type="PANTHER" id="PTHR36766:SF47">
    <property type="entry name" value="NB-ARC DOMAIN-CONTAINING PROTEIN"/>
    <property type="match status" value="1"/>
</dbReference>
<comment type="similarity">
    <text evidence="1">Belongs to the disease resistance NB-LRR family.</text>
</comment>
<keyword evidence="2" id="KW-0433">Leucine-rich repeat</keyword>
<reference evidence="11 12" key="1">
    <citation type="submission" date="2024-02" db="EMBL/GenBank/DDBJ databases">
        <authorList>
            <person name="Vignale AGUSTIN F."/>
            <person name="Sosa J E."/>
            <person name="Modenutti C."/>
        </authorList>
    </citation>
    <scope>NUCLEOTIDE SEQUENCE [LARGE SCALE GENOMIC DNA]</scope>
</reference>
<keyword evidence="3" id="KW-0677">Repeat</keyword>